<dbReference type="Proteomes" id="UP001631969">
    <property type="component" value="Unassembled WGS sequence"/>
</dbReference>
<organism evidence="1 2">
    <name type="scientific">Paenibacillus mesotrionivorans</name>
    <dbReference type="NCBI Taxonomy" id="3160968"/>
    <lineage>
        <taxon>Bacteria</taxon>
        <taxon>Bacillati</taxon>
        <taxon>Bacillota</taxon>
        <taxon>Bacilli</taxon>
        <taxon>Bacillales</taxon>
        <taxon>Paenibacillaceae</taxon>
        <taxon>Paenibacillus</taxon>
    </lineage>
</organism>
<sequence>SNNGTKGNPCLVADLFGDWREELVVRTADSTAIRIYMSTEVTDRKLYTLMHDAQYRTGVAWQNVVYNQPCYTSFYFGTDMRWDKVPVPDLSFKRTAQNEKVGGVQV</sequence>
<feature type="non-terminal residue" evidence="1">
    <location>
        <position position="1"/>
    </location>
</feature>
<reference evidence="1" key="1">
    <citation type="submission" date="2024-12" db="EMBL/GenBank/DDBJ databases">
        <authorList>
            <person name="Wu N."/>
        </authorList>
    </citation>
    <scope>NUCLEOTIDE SEQUENCE</scope>
    <source>
        <strain evidence="1">P15</strain>
    </source>
</reference>
<protein>
    <submittedName>
        <fullName evidence="1">Rhamnogalacturonan lyase</fullName>
    </submittedName>
</protein>
<accession>A0ACC7P545</accession>
<gene>
    <name evidence="1" type="ORF">ACI1P1_27720</name>
</gene>
<proteinExistence type="predicted"/>
<dbReference type="EMBL" id="JBJURJ010000025">
    <property type="protein sequence ID" value="MFM9332093.1"/>
    <property type="molecule type" value="Genomic_DNA"/>
</dbReference>
<comment type="caution">
    <text evidence="1">The sequence shown here is derived from an EMBL/GenBank/DDBJ whole genome shotgun (WGS) entry which is preliminary data.</text>
</comment>
<keyword evidence="2" id="KW-1185">Reference proteome</keyword>
<keyword evidence="1" id="KW-0456">Lyase</keyword>
<evidence type="ECO:0000313" key="1">
    <source>
        <dbReference type="EMBL" id="MFM9332093.1"/>
    </source>
</evidence>
<evidence type="ECO:0000313" key="2">
    <source>
        <dbReference type="Proteomes" id="UP001631969"/>
    </source>
</evidence>
<name>A0ACC7P545_9BACL</name>